<dbReference type="Proteomes" id="UP000436088">
    <property type="component" value="Unassembled WGS sequence"/>
</dbReference>
<dbReference type="InterPro" id="IPR025322">
    <property type="entry name" value="PADRE_dom"/>
</dbReference>
<accession>A0A6A2XTS8</accession>
<sequence>MGNITSGYFIPDSSRKNIAEVIDARGNLWRVKLPVKAADIMLEEPGHVISSVKDLKRTRSVVAVRADDELLAGEVYVLVPIGRVHNKVTDTDMAIIEAVCRGKKTIKNGAKVSQEAEESGVRVAPVAIPRGYRSSSCRPWTPVLEPITEVL</sequence>
<comment type="caution">
    <text evidence="1">The sequence shown here is derived from an EMBL/GenBank/DDBJ whole genome shotgun (WGS) entry which is preliminary data.</text>
</comment>
<reference evidence="1" key="1">
    <citation type="submission" date="2019-09" db="EMBL/GenBank/DDBJ databases">
        <title>Draft genome information of white flower Hibiscus syriacus.</title>
        <authorList>
            <person name="Kim Y.-M."/>
        </authorList>
    </citation>
    <scope>NUCLEOTIDE SEQUENCE [LARGE SCALE GENOMIC DNA]</scope>
    <source>
        <strain evidence="1">YM2019G1</strain>
    </source>
</reference>
<dbReference type="EMBL" id="VEPZ02001619">
    <property type="protein sequence ID" value="KAE8665396.1"/>
    <property type="molecule type" value="Genomic_DNA"/>
</dbReference>
<evidence type="ECO:0000313" key="1">
    <source>
        <dbReference type="EMBL" id="KAE8665396.1"/>
    </source>
</evidence>
<organism evidence="1 2">
    <name type="scientific">Hibiscus syriacus</name>
    <name type="common">Rose of Sharon</name>
    <dbReference type="NCBI Taxonomy" id="106335"/>
    <lineage>
        <taxon>Eukaryota</taxon>
        <taxon>Viridiplantae</taxon>
        <taxon>Streptophyta</taxon>
        <taxon>Embryophyta</taxon>
        <taxon>Tracheophyta</taxon>
        <taxon>Spermatophyta</taxon>
        <taxon>Magnoliopsida</taxon>
        <taxon>eudicotyledons</taxon>
        <taxon>Gunneridae</taxon>
        <taxon>Pentapetalae</taxon>
        <taxon>rosids</taxon>
        <taxon>malvids</taxon>
        <taxon>Malvales</taxon>
        <taxon>Malvaceae</taxon>
        <taxon>Malvoideae</taxon>
        <taxon>Hibiscus</taxon>
    </lineage>
</organism>
<name>A0A6A2XTS8_HIBSY</name>
<dbReference type="AlphaFoldDB" id="A0A6A2XTS8"/>
<dbReference type="Pfam" id="PF14009">
    <property type="entry name" value="PADRE"/>
    <property type="match status" value="1"/>
</dbReference>
<dbReference type="PANTHER" id="PTHR33052">
    <property type="entry name" value="DUF4228 DOMAIN PROTEIN-RELATED"/>
    <property type="match status" value="1"/>
</dbReference>
<gene>
    <name evidence="1" type="ORF">F3Y22_tig00112616pilonHSYRG00007</name>
</gene>
<keyword evidence="2" id="KW-1185">Reference proteome</keyword>
<protein>
    <submittedName>
        <fullName evidence="1">Secretion-associated RAS super family 2 isoform 1</fullName>
    </submittedName>
</protein>
<evidence type="ECO:0000313" key="2">
    <source>
        <dbReference type="Proteomes" id="UP000436088"/>
    </source>
</evidence>
<proteinExistence type="predicted"/>